<dbReference type="Proteomes" id="UP000238049">
    <property type="component" value="Unassembled WGS sequence"/>
</dbReference>
<evidence type="ECO:0000259" key="1">
    <source>
        <dbReference type="PROSITE" id="PS51819"/>
    </source>
</evidence>
<gene>
    <name evidence="2" type="ORF">XarbCFBP7409_00255</name>
</gene>
<accession>A0A2S7A7V9</accession>
<dbReference type="AlphaFoldDB" id="A0A2S7A7V9"/>
<evidence type="ECO:0000313" key="2">
    <source>
        <dbReference type="EMBL" id="PPU04633.1"/>
    </source>
</evidence>
<proteinExistence type="predicted"/>
<dbReference type="InterPro" id="IPR037523">
    <property type="entry name" value="VOC_core"/>
</dbReference>
<feature type="domain" description="VOC" evidence="1">
    <location>
        <begin position="1"/>
        <end position="129"/>
    </location>
</feature>
<dbReference type="SUPFAM" id="SSF54593">
    <property type="entry name" value="Glyoxalase/Bleomycin resistance protein/Dihydroxybiphenyl dioxygenase"/>
    <property type="match status" value="1"/>
</dbReference>
<dbReference type="Gene3D" id="3.10.180.10">
    <property type="entry name" value="2,3-Dihydroxybiphenyl 1,2-Dioxygenase, domain 1"/>
    <property type="match status" value="1"/>
</dbReference>
<comment type="caution">
    <text evidence="2">The sequence shown here is derived from an EMBL/GenBank/DDBJ whole genome shotgun (WGS) entry which is preliminary data.</text>
</comment>
<dbReference type="RefSeq" id="WP_104560682.1">
    <property type="nucleotide sequence ID" value="NZ_MDSK01000001.1"/>
</dbReference>
<protein>
    <submittedName>
        <fullName evidence="2">Glyoxalase</fullName>
    </submittedName>
</protein>
<dbReference type="PANTHER" id="PTHR35006">
    <property type="entry name" value="GLYOXALASE FAMILY PROTEIN (AFU_ORTHOLOGUE AFUA_5G14830)"/>
    <property type="match status" value="1"/>
</dbReference>
<dbReference type="InterPro" id="IPR004360">
    <property type="entry name" value="Glyas_Fos-R_dOase_dom"/>
</dbReference>
<dbReference type="PROSITE" id="PS51819">
    <property type="entry name" value="VOC"/>
    <property type="match status" value="1"/>
</dbReference>
<organism evidence="2 3">
    <name type="scientific">Xanthomonas arboricola pv. guizotiae</name>
    <dbReference type="NCBI Taxonomy" id="487867"/>
    <lineage>
        <taxon>Bacteria</taxon>
        <taxon>Pseudomonadati</taxon>
        <taxon>Pseudomonadota</taxon>
        <taxon>Gammaproteobacteria</taxon>
        <taxon>Lysobacterales</taxon>
        <taxon>Lysobacteraceae</taxon>
        <taxon>Xanthomonas</taxon>
    </lineage>
</organism>
<name>A0A2S7A7V9_9XANT</name>
<dbReference type="PANTHER" id="PTHR35006:SF4">
    <property type="entry name" value="BLR7706 PROTEIN"/>
    <property type="match status" value="1"/>
</dbReference>
<reference evidence="2 3" key="1">
    <citation type="submission" date="2016-08" db="EMBL/GenBank/DDBJ databases">
        <title>Evolution of the type three secretion system and type three effector repertoires in Xanthomonas.</title>
        <authorList>
            <person name="Merda D."/>
            <person name="Briand M."/>
            <person name="Bosis E."/>
            <person name="Rousseau C."/>
            <person name="Portier P."/>
            <person name="Jacques M.-A."/>
            <person name="Fischer-Le Saux M."/>
        </authorList>
    </citation>
    <scope>NUCLEOTIDE SEQUENCE [LARGE SCALE GENOMIC DNA]</scope>
    <source>
        <strain evidence="2 3">CFBP 7409</strain>
    </source>
</reference>
<sequence length="132" mass="13854">MLHHLSLGVRTIETSAAFYDAVLGALGYVRVWSNLEPGTLDQAVGYGRPGGEDSLALRQRQAAKRAPGASFHLAFAASDAAAVDAFHLAALQHGGSCNGAPGLRPDYGDDYYAAFVIDPDGHYLEAVVVTPV</sequence>
<dbReference type="InterPro" id="IPR029068">
    <property type="entry name" value="Glyas_Bleomycin-R_OHBP_Dase"/>
</dbReference>
<evidence type="ECO:0000313" key="3">
    <source>
        <dbReference type="Proteomes" id="UP000238049"/>
    </source>
</evidence>
<dbReference type="CDD" id="cd07262">
    <property type="entry name" value="VOC_like"/>
    <property type="match status" value="1"/>
</dbReference>
<dbReference type="EMBL" id="MDSL01000001">
    <property type="protein sequence ID" value="PPU04633.1"/>
    <property type="molecule type" value="Genomic_DNA"/>
</dbReference>
<dbReference type="Pfam" id="PF00903">
    <property type="entry name" value="Glyoxalase"/>
    <property type="match status" value="1"/>
</dbReference>